<accession>A0ABV8GWS7</accession>
<evidence type="ECO:0000256" key="1">
    <source>
        <dbReference type="ARBA" id="ARBA00004141"/>
    </source>
</evidence>
<evidence type="ECO:0000256" key="2">
    <source>
        <dbReference type="ARBA" id="ARBA00009399"/>
    </source>
</evidence>
<dbReference type="PANTHER" id="PTHR38459">
    <property type="entry name" value="PROPHAGE BACTOPRENOL-LINKED GLUCOSE TRANSLOCASE HOMOLOG"/>
    <property type="match status" value="1"/>
</dbReference>
<dbReference type="InterPro" id="IPR007267">
    <property type="entry name" value="GtrA_DPMS_TM"/>
</dbReference>
<gene>
    <name evidence="8" type="ORF">ACFOUV_06030</name>
</gene>
<sequence length="150" mass="16946">MIRKSNKKETTFQVAQFSAIGVMNALIDIGTLNLLLFFWYTDNNEILLLFNTIAYTLAVTNSYLFNANLTFRKKASKNKKELIFFCIQAIVSLGISNLVFIGGVALLGFFSIPIFVQNNIAKGAAMFLSSTASFFFMRYFVFRRNVSKAD</sequence>
<comment type="caution">
    <text evidence="8">The sequence shown here is derived from an EMBL/GenBank/DDBJ whole genome shotgun (WGS) entry which is preliminary data.</text>
</comment>
<feature type="transmembrane region" description="Helical" evidence="6">
    <location>
        <begin position="124"/>
        <end position="141"/>
    </location>
</feature>
<keyword evidence="5 6" id="KW-0472">Membrane</keyword>
<comment type="subcellular location">
    <subcellularLocation>
        <location evidence="1">Membrane</location>
        <topology evidence="1">Multi-pass membrane protein</topology>
    </subcellularLocation>
</comment>
<dbReference type="PANTHER" id="PTHR38459:SF1">
    <property type="entry name" value="PROPHAGE BACTOPRENOL-LINKED GLUCOSE TRANSLOCASE HOMOLOG"/>
    <property type="match status" value="1"/>
</dbReference>
<evidence type="ECO:0000313" key="8">
    <source>
        <dbReference type="EMBL" id="MFC4023381.1"/>
    </source>
</evidence>
<evidence type="ECO:0000259" key="7">
    <source>
        <dbReference type="Pfam" id="PF04138"/>
    </source>
</evidence>
<dbReference type="RefSeq" id="WP_379495888.1">
    <property type="nucleotide sequence ID" value="NZ_JBHSAO010000003.1"/>
</dbReference>
<proteinExistence type="inferred from homology"/>
<evidence type="ECO:0000256" key="6">
    <source>
        <dbReference type="SAM" id="Phobius"/>
    </source>
</evidence>
<feature type="transmembrane region" description="Helical" evidence="6">
    <location>
        <begin position="46"/>
        <end position="70"/>
    </location>
</feature>
<feature type="transmembrane region" description="Helical" evidence="6">
    <location>
        <begin position="21"/>
        <end position="40"/>
    </location>
</feature>
<evidence type="ECO:0000313" key="9">
    <source>
        <dbReference type="Proteomes" id="UP001595772"/>
    </source>
</evidence>
<dbReference type="Proteomes" id="UP001595772">
    <property type="component" value="Unassembled WGS sequence"/>
</dbReference>
<keyword evidence="9" id="KW-1185">Reference proteome</keyword>
<keyword evidence="4 6" id="KW-1133">Transmembrane helix</keyword>
<evidence type="ECO:0000256" key="3">
    <source>
        <dbReference type="ARBA" id="ARBA00022692"/>
    </source>
</evidence>
<organism evidence="8 9">
    <name type="scientific">Oceanobacillus longus</name>
    <dbReference type="NCBI Taxonomy" id="930120"/>
    <lineage>
        <taxon>Bacteria</taxon>
        <taxon>Bacillati</taxon>
        <taxon>Bacillota</taxon>
        <taxon>Bacilli</taxon>
        <taxon>Bacillales</taxon>
        <taxon>Bacillaceae</taxon>
        <taxon>Oceanobacillus</taxon>
    </lineage>
</organism>
<keyword evidence="3 6" id="KW-0812">Transmembrane</keyword>
<feature type="domain" description="GtrA/DPMS transmembrane" evidence="7">
    <location>
        <begin position="16"/>
        <end position="142"/>
    </location>
</feature>
<evidence type="ECO:0000256" key="4">
    <source>
        <dbReference type="ARBA" id="ARBA00022989"/>
    </source>
</evidence>
<reference evidence="9" key="1">
    <citation type="journal article" date="2019" name="Int. J. Syst. Evol. Microbiol.">
        <title>The Global Catalogue of Microorganisms (GCM) 10K type strain sequencing project: providing services to taxonomists for standard genome sequencing and annotation.</title>
        <authorList>
            <consortium name="The Broad Institute Genomics Platform"/>
            <consortium name="The Broad Institute Genome Sequencing Center for Infectious Disease"/>
            <person name="Wu L."/>
            <person name="Ma J."/>
        </authorList>
    </citation>
    <scope>NUCLEOTIDE SEQUENCE [LARGE SCALE GENOMIC DNA]</scope>
    <source>
        <strain evidence="9">IBRC-M 10703</strain>
    </source>
</reference>
<dbReference type="EMBL" id="JBHSAO010000003">
    <property type="protein sequence ID" value="MFC4023381.1"/>
    <property type="molecule type" value="Genomic_DNA"/>
</dbReference>
<comment type="similarity">
    <text evidence="2">Belongs to the GtrA family.</text>
</comment>
<protein>
    <submittedName>
        <fullName evidence="8">GtrA family protein</fullName>
    </submittedName>
</protein>
<evidence type="ECO:0000256" key="5">
    <source>
        <dbReference type="ARBA" id="ARBA00023136"/>
    </source>
</evidence>
<dbReference type="InterPro" id="IPR051401">
    <property type="entry name" value="GtrA_CellWall_Glycosyl"/>
</dbReference>
<dbReference type="Pfam" id="PF04138">
    <property type="entry name" value="GtrA_DPMS_TM"/>
    <property type="match status" value="1"/>
</dbReference>
<feature type="transmembrane region" description="Helical" evidence="6">
    <location>
        <begin position="82"/>
        <end position="112"/>
    </location>
</feature>
<name>A0ABV8GWS7_9BACI</name>